<keyword evidence="2" id="KW-0808">Transferase</keyword>
<gene>
    <name evidence="2" type="ORF">QVZ41_06265</name>
</gene>
<evidence type="ECO:0000313" key="2">
    <source>
        <dbReference type="EMBL" id="MDO3694448.1"/>
    </source>
</evidence>
<keyword evidence="2" id="KW-0328">Glycosyltransferase</keyword>
<reference evidence="2" key="1">
    <citation type="submission" date="2023-07" db="EMBL/GenBank/DDBJ databases">
        <title>Wenyingzhuangia sp. chi5 genome sequencing and assembly.</title>
        <authorList>
            <person name="Park S."/>
        </authorList>
    </citation>
    <scope>NUCLEOTIDE SEQUENCE</scope>
    <source>
        <strain evidence="2">Chi5</strain>
    </source>
</reference>
<dbReference type="CDD" id="cd06223">
    <property type="entry name" value="PRTases_typeI"/>
    <property type="match status" value="1"/>
</dbReference>
<dbReference type="Pfam" id="PF00156">
    <property type="entry name" value="Pribosyltran"/>
    <property type="match status" value="1"/>
</dbReference>
<evidence type="ECO:0000313" key="3">
    <source>
        <dbReference type="Proteomes" id="UP001168642"/>
    </source>
</evidence>
<dbReference type="Gene3D" id="3.40.50.2020">
    <property type="match status" value="1"/>
</dbReference>
<dbReference type="EMBL" id="JAUMIT010000002">
    <property type="protein sequence ID" value="MDO3694448.1"/>
    <property type="molecule type" value="Genomic_DNA"/>
</dbReference>
<proteinExistence type="predicted"/>
<sequence length="166" mass="18773">MNKSIILNHQEITQKTRRIAFQILESHCDVDEIILAGINGNGFIFAEHIKDHLEQISDLKITLCEVILDKKNPLNTIETSISKENYTDKHIVLIDDVLNSGKTLIYGVKHFLNVSLASFKTAVLVNRNHKEYPVKADFKGISLSTSLQESIKVDFSNEEDSIAYLC</sequence>
<feature type="domain" description="Phosphoribosyltransferase" evidence="1">
    <location>
        <begin position="5"/>
        <end position="142"/>
    </location>
</feature>
<dbReference type="RefSeq" id="WP_302883696.1">
    <property type="nucleotide sequence ID" value="NZ_JAUMIT010000002.1"/>
</dbReference>
<dbReference type="InterPro" id="IPR029057">
    <property type="entry name" value="PRTase-like"/>
</dbReference>
<dbReference type="InterPro" id="IPR050137">
    <property type="entry name" value="PyrR_bifunctional"/>
</dbReference>
<accession>A0ABT8VR50</accession>
<keyword evidence="3" id="KW-1185">Reference proteome</keyword>
<protein>
    <submittedName>
        <fullName evidence="2">Phosphoribosyltransferase family protein</fullName>
    </submittedName>
</protein>
<name>A0ABT8VR50_9FLAO</name>
<dbReference type="GO" id="GO:0016757">
    <property type="term" value="F:glycosyltransferase activity"/>
    <property type="evidence" value="ECO:0007669"/>
    <property type="project" value="UniProtKB-KW"/>
</dbReference>
<dbReference type="PANTHER" id="PTHR11608">
    <property type="entry name" value="BIFUNCTIONAL PROTEIN PYRR"/>
    <property type="match status" value="1"/>
</dbReference>
<organism evidence="2 3">
    <name type="scientific">Wenyingzhuangia gilva</name>
    <dbReference type="NCBI Taxonomy" id="3057677"/>
    <lineage>
        <taxon>Bacteria</taxon>
        <taxon>Pseudomonadati</taxon>
        <taxon>Bacteroidota</taxon>
        <taxon>Flavobacteriia</taxon>
        <taxon>Flavobacteriales</taxon>
        <taxon>Flavobacteriaceae</taxon>
        <taxon>Wenyingzhuangia</taxon>
    </lineage>
</organism>
<dbReference type="SUPFAM" id="SSF53271">
    <property type="entry name" value="PRTase-like"/>
    <property type="match status" value="1"/>
</dbReference>
<comment type="caution">
    <text evidence="2">The sequence shown here is derived from an EMBL/GenBank/DDBJ whole genome shotgun (WGS) entry which is preliminary data.</text>
</comment>
<dbReference type="InterPro" id="IPR000836">
    <property type="entry name" value="PRTase_dom"/>
</dbReference>
<dbReference type="PANTHER" id="PTHR11608:SF0">
    <property type="entry name" value="BIFUNCTIONAL PROTEIN PYRR"/>
    <property type="match status" value="1"/>
</dbReference>
<dbReference type="Proteomes" id="UP001168642">
    <property type="component" value="Unassembled WGS sequence"/>
</dbReference>
<evidence type="ECO:0000259" key="1">
    <source>
        <dbReference type="Pfam" id="PF00156"/>
    </source>
</evidence>